<dbReference type="RefSeq" id="WP_225239966.1">
    <property type="nucleotide sequence ID" value="NZ_JAHYBX010000009.1"/>
</dbReference>
<comment type="caution">
    <text evidence="3">The sequence shown here is derived from an EMBL/GenBank/DDBJ whole genome shotgun (WGS) entry which is preliminary data.</text>
</comment>
<evidence type="ECO:0000256" key="1">
    <source>
        <dbReference type="ARBA" id="ARBA00022679"/>
    </source>
</evidence>
<dbReference type="Gene3D" id="1.10.30.50">
    <property type="match status" value="1"/>
</dbReference>
<name>A0ABS7YDI8_9BURK</name>
<dbReference type="InterPro" id="IPR041698">
    <property type="entry name" value="Methyltransf_25"/>
</dbReference>
<sequence length="617" mass="69215">MKTEGIESIGFAYDCKHIDCSAAACFGIQLMSRQIIPKVMQTIPHYDQNAEQLVSQYESLSFEHVHPALLDLLPLPGATILDVGAGSGRDAAWFAAKGYDVVAAEPSEAMRTLARQRHPSPRIHWVADTLPDLAQVRRLGLTFDLILLSAVWMHVPPTARQRALRKLATLLSPNGRIAISLRIGPPDTDRAMYEVTLSELTAMAQQFGLRLVRTDDSPDRLGRPSISWTTAVLGLPDDGLGALPLLRHLILTDGKSSTYKIALLRILARIADTAAGAARHESDSVVLPMGLVALFWLRMYKPLIEGGLPQMPPNRAGNVPGFVTNNFTALRPIRPVDLRAGMAFYNDTARHLHGSLWEISRLIREMPVKYLRWPASDENIFHIRHQRRTSTPSSLRIDDPFLWSFGEFHVPLQIWDALSHYNVWVEPVLVAEWVRLMESYAGQLGPALGQTAYSLFAWANPERDTSFARAAVEQLRTRGKSIYCVWSGQRLRDDYDIDHCFPFAAWPCGDAWNLMPASKRINNEKSNRLVTQTGLVRASDRITEWWEEAFLSAGSEARHRFFLEAEQTLPMLETAASPADLIDAMKVQRIRLAKDQGLRPWEPGAIKEQLVLTPDYT</sequence>
<dbReference type="GO" id="GO:0008168">
    <property type="term" value="F:methyltransferase activity"/>
    <property type="evidence" value="ECO:0007669"/>
    <property type="project" value="UniProtKB-KW"/>
</dbReference>
<accession>A0ABS7YDI8</accession>
<dbReference type="PANTHER" id="PTHR43861">
    <property type="entry name" value="TRANS-ACONITATE 2-METHYLTRANSFERASE-RELATED"/>
    <property type="match status" value="1"/>
</dbReference>
<evidence type="ECO:0000259" key="2">
    <source>
        <dbReference type="Pfam" id="PF13649"/>
    </source>
</evidence>
<dbReference type="EMBL" id="JAHYBX010000009">
    <property type="protein sequence ID" value="MCA1857775.1"/>
    <property type="molecule type" value="Genomic_DNA"/>
</dbReference>
<evidence type="ECO:0000313" key="3">
    <source>
        <dbReference type="EMBL" id="MCA1857775.1"/>
    </source>
</evidence>
<keyword evidence="3" id="KW-0489">Methyltransferase</keyword>
<keyword evidence="1" id="KW-0808">Transferase</keyword>
<gene>
    <name evidence="3" type="ORF">LE190_17845</name>
</gene>
<organism evidence="3 4">
    <name type="scientific">Massilia hydrophila</name>
    <dbReference type="NCBI Taxonomy" id="3044279"/>
    <lineage>
        <taxon>Bacteria</taxon>
        <taxon>Pseudomonadati</taxon>
        <taxon>Pseudomonadota</taxon>
        <taxon>Betaproteobacteria</taxon>
        <taxon>Burkholderiales</taxon>
        <taxon>Oxalobacteraceae</taxon>
        <taxon>Telluria group</taxon>
        <taxon>Massilia</taxon>
    </lineage>
</organism>
<dbReference type="SUPFAM" id="SSF53335">
    <property type="entry name" value="S-adenosyl-L-methionine-dependent methyltransferases"/>
    <property type="match status" value="1"/>
</dbReference>
<dbReference type="GO" id="GO:0032259">
    <property type="term" value="P:methylation"/>
    <property type="evidence" value="ECO:0007669"/>
    <property type="project" value="UniProtKB-KW"/>
</dbReference>
<dbReference type="CDD" id="cd02440">
    <property type="entry name" value="AdoMet_MTases"/>
    <property type="match status" value="1"/>
</dbReference>
<dbReference type="Proteomes" id="UP001198602">
    <property type="component" value="Unassembled WGS sequence"/>
</dbReference>
<dbReference type="Pfam" id="PF13649">
    <property type="entry name" value="Methyltransf_25"/>
    <property type="match status" value="1"/>
</dbReference>
<protein>
    <submittedName>
        <fullName evidence="3">Methyltransferase domain-containing protein</fullName>
    </submittedName>
</protein>
<feature type="domain" description="Methyltransferase" evidence="2">
    <location>
        <begin position="80"/>
        <end position="175"/>
    </location>
</feature>
<evidence type="ECO:0000313" key="4">
    <source>
        <dbReference type="Proteomes" id="UP001198602"/>
    </source>
</evidence>
<keyword evidence="4" id="KW-1185">Reference proteome</keyword>
<dbReference type="Gene3D" id="3.40.50.150">
    <property type="entry name" value="Vaccinia Virus protein VP39"/>
    <property type="match status" value="1"/>
</dbReference>
<dbReference type="InterPro" id="IPR029063">
    <property type="entry name" value="SAM-dependent_MTases_sf"/>
</dbReference>
<reference evidence="3 4" key="1">
    <citation type="submission" date="2021-07" db="EMBL/GenBank/DDBJ databases">
        <title>Characterization of Violacein-producing bacteria and related species.</title>
        <authorList>
            <person name="Wilson H.S."/>
            <person name="De Leon M.E."/>
        </authorList>
    </citation>
    <scope>NUCLEOTIDE SEQUENCE [LARGE SCALE GENOMIC DNA]</scope>
    <source>
        <strain evidence="3 4">HSC-2F05</strain>
    </source>
</reference>
<dbReference type="PANTHER" id="PTHR43861:SF3">
    <property type="entry name" value="PUTATIVE (AFU_ORTHOLOGUE AFUA_2G14390)-RELATED"/>
    <property type="match status" value="1"/>
</dbReference>
<proteinExistence type="predicted"/>